<comment type="caution">
    <text evidence="12">The sequence shown here is derived from an EMBL/GenBank/DDBJ whole genome shotgun (WGS) entry which is preliminary data.</text>
</comment>
<keyword evidence="10" id="KW-0175">Coiled coil</keyword>
<dbReference type="GO" id="GO:0009693">
    <property type="term" value="P:ethylene biosynthetic process"/>
    <property type="evidence" value="ECO:0007669"/>
    <property type="project" value="UniProtKB-KW"/>
</dbReference>
<dbReference type="EMBL" id="JARYMX010000003">
    <property type="protein sequence ID" value="KAJ9555128.1"/>
    <property type="molecule type" value="Genomic_DNA"/>
</dbReference>
<dbReference type="GO" id="GO:0008483">
    <property type="term" value="F:transaminase activity"/>
    <property type="evidence" value="ECO:0007669"/>
    <property type="project" value="TreeGrafter"/>
</dbReference>
<evidence type="ECO:0000256" key="9">
    <source>
        <dbReference type="ARBA" id="ARBA00049554"/>
    </source>
</evidence>
<keyword evidence="13" id="KW-1185">Reference proteome</keyword>
<comment type="pathway">
    <text evidence="7">Alkene biosynthesis; ethylene biosynthesis via S-adenosyl-L-methionine; ethylene from S-adenosyl-L-methionine: step 1/2.</text>
</comment>
<sequence length="488" mass="55188">MEVVLLNNNNSSQKLLSKIATNDGHGENSPYFDGWKAYDSDPYHAESNPTGVIQMGLAENQLSFDLIHQWIQNHPEASICNPEGGLGNFKEIAIFQDYHGLPSFRRAIANFMSRVRGGRVKFDSDRIVMSGGATGAHETVAFCLANPGEAFLVPTPYYPGFDRDLKWRTGVQLLPVVCESSNNFKVTLKALEEAYENAQKSNIKVKGLLITNPSNPLGTFFDKETLKTLVTFINHKNIHLICDEIYAGTVTADDEFVSIAEVIEDHPTICDRNLIHIVYSLSKDMGFPGFRVGIVYSYNDTVVSIARKMSSFGLVSTQTQHMISAMLSDDRFVDGFIAESRKRLARRHDMFTRELSHVGIGSLESNAGLFFWMDLRRFLKEPTFDSEMEFWRIIISEIKLNVSPGSSFHCSEPGWFRVCFANMEDETVHVAVRRIQAFVLKNKLMEIKTKAKKQCWQKNLHLKLSSRRLEDIMSPHSPITSPMLRAQN</sequence>
<dbReference type="GO" id="GO:0030170">
    <property type="term" value="F:pyridoxal phosphate binding"/>
    <property type="evidence" value="ECO:0007669"/>
    <property type="project" value="InterPro"/>
</dbReference>
<keyword evidence="5" id="KW-0663">Pyridoxal phosphate</keyword>
<dbReference type="InterPro" id="IPR015421">
    <property type="entry name" value="PyrdxlP-dep_Trfase_major"/>
</dbReference>
<evidence type="ECO:0000256" key="4">
    <source>
        <dbReference type="ARBA" id="ARBA00022691"/>
    </source>
</evidence>
<evidence type="ECO:0000313" key="12">
    <source>
        <dbReference type="EMBL" id="KAJ9555128.1"/>
    </source>
</evidence>
<gene>
    <name evidence="12" type="ORF">OSB04_009742</name>
</gene>
<keyword evidence="6" id="KW-0456">Lyase</keyword>
<keyword evidence="4" id="KW-0949">S-adenosyl-L-methionine</keyword>
<evidence type="ECO:0000256" key="2">
    <source>
        <dbReference type="ARBA" id="ARBA00007441"/>
    </source>
</evidence>
<proteinExistence type="inferred from homology"/>
<dbReference type="InterPro" id="IPR015422">
    <property type="entry name" value="PyrdxlP-dep_Trfase_small"/>
</dbReference>
<dbReference type="Proteomes" id="UP001172457">
    <property type="component" value="Chromosome 3"/>
</dbReference>
<dbReference type="PANTHER" id="PTHR43795:SF6">
    <property type="entry name" value="1-AMINOCYCLOPROPANE-1-CARBOXYLATE SYNTHASE 6"/>
    <property type="match status" value="1"/>
</dbReference>
<dbReference type="Gene3D" id="3.90.1150.10">
    <property type="entry name" value="Aspartate Aminotransferase, domain 1"/>
    <property type="match status" value="1"/>
</dbReference>
<name>A0AA38TR26_9ASTR</name>
<dbReference type="Pfam" id="PF00155">
    <property type="entry name" value="Aminotran_1_2"/>
    <property type="match status" value="1"/>
</dbReference>
<comment type="catalytic activity">
    <reaction evidence="9">
        <text>S-adenosyl-L-methionine = 1-aminocyclopropane-1-carboxylate + S-methyl-5'-thioadenosine + H(+)</text>
        <dbReference type="Rhea" id="RHEA:21744"/>
        <dbReference type="ChEBI" id="CHEBI:15378"/>
        <dbReference type="ChEBI" id="CHEBI:17509"/>
        <dbReference type="ChEBI" id="CHEBI:58360"/>
        <dbReference type="ChEBI" id="CHEBI:59789"/>
        <dbReference type="EC" id="4.4.1.14"/>
    </reaction>
</comment>
<dbReference type="InterPro" id="IPR004839">
    <property type="entry name" value="Aminotransferase_I/II_large"/>
</dbReference>
<dbReference type="PANTHER" id="PTHR43795">
    <property type="entry name" value="BIFUNCTIONAL ASPARTATE AMINOTRANSFERASE AND GLUTAMATE/ASPARTATE-PREPHENATE AMINOTRANSFERASE-RELATED"/>
    <property type="match status" value="1"/>
</dbReference>
<evidence type="ECO:0000256" key="3">
    <source>
        <dbReference type="ARBA" id="ARBA00022666"/>
    </source>
</evidence>
<evidence type="ECO:0000256" key="8">
    <source>
        <dbReference type="ARBA" id="ARBA00039053"/>
    </source>
</evidence>
<dbReference type="CDD" id="cd00609">
    <property type="entry name" value="AAT_like"/>
    <property type="match status" value="1"/>
</dbReference>
<evidence type="ECO:0000313" key="13">
    <source>
        <dbReference type="Proteomes" id="UP001172457"/>
    </source>
</evidence>
<protein>
    <recommendedName>
        <fullName evidence="8">1-aminocyclopropane-1-carboxylate synthase</fullName>
        <ecNumber evidence="8">4.4.1.14</ecNumber>
    </recommendedName>
</protein>
<comment type="cofactor">
    <cofactor evidence="1">
        <name>pyridoxal 5'-phosphate</name>
        <dbReference type="ChEBI" id="CHEBI:597326"/>
    </cofactor>
</comment>
<comment type="similarity">
    <text evidence="2">Belongs to the class-I pyridoxal-phosphate-dependent aminotransferase family.</text>
</comment>
<dbReference type="Gene3D" id="3.40.640.10">
    <property type="entry name" value="Type I PLP-dependent aspartate aminotransferase-like (Major domain)"/>
    <property type="match status" value="1"/>
</dbReference>
<evidence type="ECO:0000256" key="5">
    <source>
        <dbReference type="ARBA" id="ARBA00022898"/>
    </source>
</evidence>
<keyword evidence="3" id="KW-0266">Ethylene biosynthesis</keyword>
<feature type="coiled-coil region" evidence="10">
    <location>
        <begin position="181"/>
        <end position="208"/>
    </location>
</feature>
<reference evidence="12" key="1">
    <citation type="submission" date="2023-03" db="EMBL/GenBank/DDBJ databases">
        <title>Chromosome-scale reference genome and RAD-based genetic map of yellow starthistle (Centaurea solstitialis) reveal putative structural variation and QTLs associated with invader traits.</title>
        <authorList>
            <person name="Reatini B."/>
            <person name="Cang F.A."/>
            <person name="Jiang Q."/>
            <person name="Mckibben M.T.W."/>
            <person name="Barker M.S."/>
            <person name="Rieseberg L.H."/>
            <person name="Dlugosch K.M."/>
        </authorList>
    </citation>
    <scope>NUCLEOTIDE SEQUENCE</scope>
    <source>
        <strain evidence="12">CAN-66</strain>
        <tissue evidence="12">Leaf</tissue>
    </source>
</reference>
<evidence type="ECO:0000256" key="1">
    <source>
        <dbReference type="ARBA" id="ARBA00001933"/>
    </source>
</evidence>
<feature type="domain" description="Aminotransferase class I/classII large" evidence="11">
    <location>
        <begin position="53"/>
        <end position="435"/>
    </location>
</feature>
<dbReference type="SUPFAM" id="SSF53383">
    <property type="entry name" value="PLP-dependent transferases"/>
    <property type="match status" value="1"/>
</dbReference>
<dbReference type="PROSITE" id="PS00105">
    <property type="entry name" value="AA_TRANSFER_CLASS_1"/>
    <property type="match status" value="1"/>
</dbReference>
<evidence type="ECO:0000256" key="7">
    <source>
        <dbReference type="ARBA" id="ARBA00037888"/>
    </source>
</evidence>
<organism evidence="12 13">
    <name type="scientific">Centaurea solstitialis</name>
    <name type="common">yellow star-thistle</name>
    <dbReference type="NCBI Taxonomy" id="347529"/>
    <lineage>
        <taxon>Eukaryota</taxon>
        <taxon>Viridiplantae</taxon>
        <taxon>Streptophyta</taxon>
        <taxon>Embryophyta</taxon>
        <taxon>Tracheophyta</taxon>
        <taxon>Spermatophyta</taxon>
        <taxon>Magnoliopsida</taxon>
        <taxon>eudicotyledons</taxon>
        <taxon>Gunneridae</taxon>
        <taxon>Pentapetalae</taxon>
        <taxon>asterids</taxon>
        <taxon>campanulids</taxon>
        <taxon>Asterales</taxon>
        <taxon>Asteraceae</taxon>
        <taxon>Carduoideae</taxon>
        <taxon>Cardueae</taxon>
        <taxon>Centaureinae</taxon>
        <taxon>Centaurea</taxon>
    </lineage>
</organism>
<evidence type="ECO:0000256" key="6">
    <source>
        <dbReference type="ARBA" id="ARBA00023239"/>
    </source>
</evidence>
<dbReference type="PRINTS" id="PR00753">
    <property type="entry name" value="ACCSYNTHASE"/>
</dbReference>
<dbReference type="EC" id="4.4.1.14" evidence="8"/>
<dbReference type="GO" id="GO:0016847">
    <property type="term" value="F:1-aminocyclopropane-1-carboxylate synthase activity"/>
    <property type="evidence" value="ECO:0007669"/>
    <property type="project" value="UniProtKB-EC"/>
</dbReference>
<accession>A0AA38TR26</accession>
<dbReference type="InterPro" id="IPR015424">
    <property type="entry name" value="PyrdxlP-dep_Trfase"/>
</dbReference>
<dbReference type="AlphaFoldDB" id="A0AA38TR26"/>
<dbReference type="InterPro" id="IPR004838">
    <property type="entry name" value="NHTrfase_class1_PyrdxlP-BS"/>
</dbReference>
<dbReference type="InterPro" id="IPR050478">
    <property type="entry name" value="Ethylene_sulfur-biosynth"/>
</dbReference>
<evidence type="ECO:0000259" key="11">
    <source>
        <dbReference type="Pfam" id="PF00155"/>
    </source>
</evidence>
<evidence type="ECO:0000256" key="10">
    <source>
        <dbReference type="SAM" id="Coils"/>
    </source>
</evidence>